<accession>A0A017SKN9</accession>
<dbReference type="InterPro" id="IPR013785">
    <property type="entry name" value="Aldolase_TIM"/>
</dbReference>
<sequence>MLGCRHCCRVRGQRFLGRQRLLRVRTEVILNFHLPTPHYHHPAVDVPQLSRKIVDFVVGTHLIRTLTKDFQNPDVNKTEWTLEITIENIQDKDPSFTITIAICEAVKATWWPSSNEMIVNLPSTVETCVSVYTHNGKGSAVAATGMAQSAGAVYVDECPQVQPGVNLSDLDDVVLQVDKLALIPVHRRASYVSRYAFNAYEDQMRLCAKDTTPNPSARTRAKRNGKSPTSLLTSDIGRDNEHNIRINQHSSTSGTIHHIKQTLHIDVLL</sequence>
<dbReference type="Proteomes" id="UP000019804">
    <property type="component" value="Unassembled WGS sequence"/>
</dbReference>
<dbReference type="PANTHER" id="PTHR46911">
    <property type="match status" value="1"/>
</dbReference>
<evidence type="ECO:0000313" key="2">
    <source>
        <dbReference type="EMBL" id="EYE97194.1"/>
    </source>
</evidence>
<feature type="region of interest" description="Disordered" evidence="1">
    <location>
        <begin position="210"/>
        <end position="238"/>
    </location>
</feature>
<evidence type="ECO:0000313" key="3">
    <source>
        <dbReference type="Proteomes" id="UP000019804"/>
    </source>
</evidence>
<dbReference type="SUPFAM" id="SSF51569">
    <property type="entry name" value="Aldolase"/>
    <property type="match status" value="1"/>
</dbReference>
<reference evidence="3" key="1">
    <citation type="journal article" date="2014" name="Nat. Commun.">
        <title>Genomic adaptations of the halophilic Dead Sea filamentous fungus Eurotium rubrum.</title>
        <authorList>
            <person name="Kis-Papo T."/>
            <person name="Weig A.R."/>
            <person name="Riley R."/>
            <person name="Persoh D."/>
            <person name="Salamov A."/>
            <person name="Sun H."/>
            <person name="Lipzen A."/>
            <person name="Wasser S.P."/>
            <person name="Rambold G."/>
            <person name="Grigoriev I.V."/>
            <person name="Nevo E."/>
        </authorList>
    </citation>
    <scope>NUCLEOTIDE SEQUENCE [LARGE SCALE GENOMIC DNA]</scope>
    <source>
        <strain evidence="3">CBS 135680</strain>
    </source>
</reference>
<evidence type="ECO:0000256" key="1">
    <source>
        <dbReference type="SAM" id="MobiDB-lite"/>
    </source>
</evidence>
<protein>
    <submittedName>
        <fullName evidence="2">Uncharacterized protein</fullName>
    </submittedName>
</protein>
<dbReference type="RefSeq" id="XP_040640882.1">
    <property type="nucleotide sequence ID" value="XM_040779630.1"/>
</dbReference>
<dbReference type="Gene3D" id="3.20.20.70">
    <property type="entry name" value="Aldolase class I"/>
    <property type="match status" value="1"/>
</dbReference>
<dbReference type="GeneID" id="63694754"/>
<dbReference type="STRING" id="1388766.A0A017SKN9"/>
<name>A0A017SKN9_ASPRC</name>
<gene>
    <name evidence="2" type="ORF">EURHEDRAFT_384748</name>
</gene>
<dbReference type="AlphaFoldDB" id="A0A017SKN9"/>
<proteinExistence type="predicted"/>
<dbReference type="HOGENOM" id="CLU_1034324_0_0_1"/>
<dbReference type="GO" id="GO:0005739">
    <property type="term" value="C:mitochondrion"/>
    <property type="evidence" value="ECO:0007669"/>
    <property type="project" value="TreeGrafter"/>
</dbReference>
<dbReference type="GO" id="GO:0003852">
    <property type="term" value="F:2-isopropylmalate synthase activity"/>
    <property type="evidence" value="ECO:0007669"/>
    <property type="project" value="TreeGrafter"/>
</dbReference>
<dbReference type="PANTHER" id="PTHR46911:SF1">
    <property type="entry name" value="2-ISOPROPYLMALATE SYNTHASE"/>
    <property type="match status" value="1"/>
</dbReference>
<dbReference type="GO" id="GO:0009098">
    <property type="term" value="P:L-leucine biosynthetic process"/>
    <property type="evidence" value="ECO:0007669"/>
    <property type="project" value="TreeGrafter"/>
</dbReference>
<keyword evidence="3" id="KW-1185">Reference proteome</keyword>
<dbReference type="EMBL" id="KK088416">
    <property type="protein sequence ID" value="EYE97194.1"/>
    <property type="molecule type" value="Genomic_DNA"/>
</dbReference>
<organism evidence="2 3">
    <name type="scientific">Aspergillus ruber (strain CBS 135680)</name>
    <dbReference type="NCBI Taxonomy" id="1388766"/>
    <lineage>
        <taxon>Eukaryota</taxon>
        <taxon>Fungi</taxon>
        <taxon>Dikarya</taxon>
        <taxon>Ascomycota</taxon>
        <taxon>Pezizomycotina</taxon>
        <taxon>Eurotiomycetes</taxon>
        <taxon>Eurotiomycetidae</taxon>
        <taxon>Eurotiales</taxon>
        <taxon>Aspergillaceae</taxon>
        <taxon>Aspergillus</taxon>
        <taxon>Aspergillus subgen. Aspergillus</taxon>
    </lineage>
</organism>